<dbReference type="EMBL" id="CP017603">
    <property type="protein sequence ID" value="AOY78119.1"/>
    <property type="molecule type" value="Genomic_DNA"/>
</dbReference>
<evidence type="ECO:0000259" key="1">
    <source>
        <dbReference type="PROSITE" id="PS50851"/>
    </source>
</evidence>
<dbReference type="GO" id="GO:0006935">
    <property type="term" value="P:chemotaxis"/>
    <property type="evidence" value="ECO:0007669"/>
    <property type="project" value="InterPro"/>
</dbReference>
<dbReference type="AlphaFoldDB" id="A0AAC9WHG7"/>
<reference evidence="3 5" key="2">
    <citation type="submission" date="2017-03" db="EMBL/GenBank/DDBJ databases">
        <title>Complete sequence of Clostridium formicaceticum DSM 92.</title>
        <authorList>
            <person name="Poehlein A."/>
            <person name="Karl M."/>
            <person name="Bengelsdorf F.R."/>
            <person name="Duerre P."/>
            <person name="Daniel R."/>
        </authorList>
    </citation>
    <scope>NUCLEOTIDE SEQUENCE [LARGE SCALE GENOMIC DNA]</scope>
    <source>
        <strain evidence="3 5">DSM 92</strain>
    </source>
</reference>
<reference evidence="2 4" key="1">
    <citation type="submission" date="2016-10" db="EMBL/GenBank/DDBJ databases">
        <title>Complete Genome Sequence of Acetogen Clostridium formicoaceticum ATCC 27076.</title>
        <authorList>
            <person name="Bao T."/>
            <person name="Cheng C."/>
            <person name="Zhao J."/>
            <person name="Yang S.-T."/>
            <person name="Wang J."/>
            <person name="Wang M."/>
        </authorList>
    </citation>
    <scope>NUCLEOTIDE SEQUENCE [LARGE SCALE GENOMIC DNA]</scope>
    <source>
        <strain evidence="2 4">ATCC 27076</strain>
    </source>
</reference>
<sequence length="157" mass="18035">MPNMQLVVFQIGNQYYAVEIDYVNGINKVKDFNIMKVPNSPNFVECLINLRGKVLPLYNLRKRFFDEDFLSKDNEILVVHINNIMVGLIVDEVFDIINLEEKDVEPSTNLFLGLDSRFISYIGKTEDNMIIILDVSNILSVSEQQEITPMFSNGNPL</sequence>
<protein>
    <submittedName>
        <fullName evidence="3">Chemotaxis protein CheW</fullName>
    </submittedName>
</protein>
<dbReference type="PROSITE" id="PS50851">
    <property type="entry name" value="CHEW"/>
    <property type="match status" value="1"/>
</dbReference>
<dbReference type="RefSeq" id="WP_070972751.1">
    <property type="nucleotide sequence ID" value="NZ_CP017603.1"/>
</dbReference>
<dbReference type="Gene3D" id="2.40.50.180">
    <property type="entry name" value="CheA-289, Domain 4"/>
    <property type="match status" value="1"/>
</dbReference>
<dbReference type="InterPro" id="IPR002545">
    <property type="entry name" value="CheW-lke_dom"/>
</dbReference>
<dbReference type="Proteomes" id="UP000192478">
    <property type="component" value="Chromosome"/>
</dbReference>
<keyword evidence="4" id="KW-1185">Reference proteome</keyword>
<evidence type="ECO:0000313" key="5">
    <source>
        <dbReference type="Proteomes" id="UP000192478"/>
    </source>
</evidence>
<dbReference type="SUPFAM" id="SSF50341">
    <property type="entry name" value="CheW-like"/>
    <property type="match status" value="1"/>
</dbReference>
<evidence type="ECO:0000313" key="3">
    <source>
        <dbReference type="EMBL" id="ARE88769.1"/>
    </source>
</evidence>
<dbReference type="KEGG" id="cfm:BJL90_20995"/>
<evidence type="ECO:0000313" key="2">
    <source>
        <dbReference type="EMBL" id="AOY78119.1"/>
    </source>
</evidence>
<dbReference type="PANTHER" id="PTHR22617">
    <property type="entry name" value="CHEMOTAXIS SENSOR HISTIDINE KINASE-RELATED"/>
    <property type="match status" value="1"/>
</dbReference>
<dbReference type="InterPro" id="IPR036061">
    <property type="entry name" value="CheW-like_dom_sf"/>
</dbReference>
<dbReference type="Pfam" id="PF01584">
    <property type="entry name" value="CheW"/>
    <property type="match status" value="1"/>
</dbReference>
<accession>A0AAC9WHG7</accession>
<dbReference type="SMART" id="SM00260">
    <property type="entry name" value="CheW"/>
    <property type="match status" value="1"/>
</dbReference>
<proteinExistence type="predicted"/>
<gene>
    <name evidence="3" type="primary">cheW_3</name>
    <name evidence="2" type="ORF">BJL90_20995</name>
    <name evidence="3" type="ORF">CLFO_31750</name>
</gene>
<dbReference type="GO" id="GO:0007165">
    <property type="term" value="P:signal transduction"/>
    <property type="evidence" value="ECO:0007669"/>
    <property type="project" value="InterPro"/>
</dbReference>
<dbReference type="Proteomes" id="UP000177894">
    <property type="component" value="Chromosome"/>
</dbReference>
<dbReference type="EMBL" id="CP020559">
    <property type="protein sequence ID" value="ARE88769.1"/>
    <property type="molecule type" value="Genomic_DNA"/>
</dbReference>
<name>A0AAC9WHG7_9CLOT</name>
<dbReference type="InterPro" id="IPR039315">
    <property type="entry name" value="CheW"/>
</dbReference>
<evidence type="ECO:0000313" key="4">
    <source>
        <dbReference type="Proteomes" id="UP000177894"/>
    </source>
</evidence>
<dbReference type="GO" id="GO:0005829">
    <property type="term" value="C:cytosol"/>
    <property type="evidence" value="ECO:0007669"/>
    <property type="project" value="TreeGrafter"/>
</dbReference>
<organism evidence="3 5">
    <name type="scientific">Clostridium formicaceticum</name>
    <dbReference type="NCBI Taxonomy" id="1497"/>
    <lineage>
        <taxon>Bacteria</taxon>
        <taxon>Bacillati</taxon>
        <taxon>Bacillota</taxon>
        <taxon>Clostridia</taxon>
        <taxon>Eubacteriales</taxon>
        <taxon>Clostridiaceae</taxon>
        <taxon>Clostridium</taxon>
    </lineage>
</organism>
<feature type="domain" description="CheW-like" evidence="1">
    <location>
        <begin position="3"/>
        <end position="144"/>
    </location>
</feature>
<dbReference type="PANTHER" id="PTHR22617:SF23">
    <property type="entry name" value="CHEMOTAXIS PROTEIN CHEW"/>
    <property type="match status" value="1"/>
</dbReference>
<dbReference type="Gene3D" id="2.30.30.40">
    <property type="entry name" value="SH3 Domains"/>
    <property type="match status" value="1"/>
</dbReference>